<dbReference type="AlphaFoldDB" id="A0A975DIT1"/>
<keyword evidence="1" id="KW-0175">Coiled coil</keyword>
<protein>
    <submittedName>
        <fullName evidence="2">Uncharacterized protein</fullName>
    </submittedName>
</protein>
<accession>A0A975DIT1</accession>
<dbReference type="Proteomes" id="UP000664904">
    <property type="component" value="Chromosome"/>
</dbReference>
<sequence length="230" mass="26294">MKIKDIALLFAGILIGFSTRGLISDTLFGQSTSEQVSSVTTKTLEPLTHETVRQRSAQSKAAMNIVAQPVNQATILELNEARETEKDTVFRLEKENARLLAELANLQSEINANSTMPEMAEQLRNIFIQENRDPVFADETEMQVKDFIYQFGFSDRVEVKQVGCKTSVCEIHFVPKESDEFDSKLWRELSDKLHETPWWKKFQAMTSRSTDEQLVILATTQWQTTPQETQ</sequence>
<organism evidence="2 3">
    <name type="scientific">Pseudoalteromonas xiamenensis</name>
    <dbReference type="NCBI Taxonomy" id="882626"/>
    <lineage>
        <taxon>Bacteria</taxon>
        <taxon>Pseudomonadati</taxon>
        <taxon>Pseudomonadota</taxon>
        <taxon>Gammaproteobacteria</taxon>
        <taxon>Alteromonadales</taxon>
        <taxon>Pseudoalteromonadaceae</taxon>
        <taxon>Pseudoalteromonas</taxon>
    </lineage>
</organism>
<feature type="coiled-coil region" evidence="1">
    <location>
        <begin position="75"/>
        <end position="109"/>
    </location>
</feature>
<dbReference type="EMBL" id="CP072133">
    <property type="protein sequence ID" value="QTH72404.1"/>
    <property type="molecule type" value="Genomic_DNA"/>
</dbReference>
<evidence type="ECO:0000313" key="3">
    <source>
        <dbReference type="Proteomes" id="UP000664904"/>
    </source>
</evidence>
<dbReference type="RefSeq" id="WP_208844029.1">
    <property type="nucleotide sequence ID" value="NZ_CP072133.1"/>
</dbReference>
<evidence type="ECO:0000256" key="1">
    <source>
        <dbReference type="SAM" id="Coils"/>
    </source>
</evidence>
<proteinExistence type="predicted"/>
<name>A0A975DIT1_9GAMM</name>
<dbReference type="KEGG" id="pxi:J5O05_06095"/>
<gene>
    <name evidence="2" type="ORF">J5O05_06095</name>
</gene>
<reference evidence="2" key="1">
    <citation type="submission" date="2021-03" db="EMBL/GenBank/DDBJ databases">
        <title>Complete Genome of Pseudoalteromonas xiamenensis STKMTI.2, a new potential marine bacterium producing anti-Vibrio compounds.</title>
        <authorList>
            <person name="Handayani D.P."/>
            <person name="Isnansetyo A."/>
            <person name="Istiqomah I."/>
            <person name="Jumina J."/>
        </authorList>
    </citation>
    <scope>NUCLEOTIDE SEQUENCE</scope>
    <source>
        <strain evidence="2">STKMTI.2</strain>
    </source>
</reference>
<keyword evidence="3" id="KW-1185">Reference proteome</keyword>
<evidence type="ECO:0000313" key="2">
    <source>
        <dbReference type="EMBL" id="QTH72404.1"/>
    </source>
</evidence>